<keyword evidence="3" id="KW-1185">Reference proteome</keyword>
<dbReference type="Proteomes" id="UP000594220">
    <property type="component" value="Unplaced"/>
</dbReference>
<dbReference type="GeneTree" id="ENSGT00960000190383"/>
<evidence type="ECO:0000313" key="3">
    <source>
        <dbReference type="Proteomes" id="UP000594220"/>
    </source>
</evidence>
<sequence>PTSGPGLLWCWHALQAAATFHPGVFVLKNYGENPESYNEELKKLELLRQVSMWLAFCGVK</sequence>
<reference evidence="2" key="2">
    <citation type="submission" date="2025-09" db="UniProtKB">
        <authorList>
            <consortium name="Ensembl"/>
        </authorList>
    </citation>
    <scope>IDENTIFICATION</scope>
</reference>
<name>A0A7M4E0U4_CROPO</name>
<dbReference type="Ensembl" id="ENSCPRT00005003069.1">
    <property type="protein sequence ID" value="ENSCPRP00005002637.1"/>
    <property type="gene ID" value="ENSCPRG00005001916.1"/>
</dbReference>
<reference evidence="2" key="1">
    <citation type="submission" date="2025-08" db="UniProtKB">
        <authorList>
            <consortium name="Ensembl"/>
        </authorList>
    </citation>
    <scope>IDENTIFICATION</scope>
</reference>
<evidence type="ECO:0000313" key="2">
    <source>
        <dbReference type="Ensembl" id="ENSCPRP00005002637.1"/>
    </source>
</evidence>
<keyword evidence="1" id="KW-0732">Signal</keyword>
<accession>A0A7M4E0U4</accession>
<organism evidence="2 3">
    <name type="scientific">Crocodylus porosus</name>
    <name type="common">Saltwater crocodile</name>
    <name type="synonym">Estuarine crocodile</name>
    <dbReference type="NCBI Taxonomy" id="8502"/>
    <lineage>
        <taxon>Eukaryota</taxon>
        <taxon>Metazoa</taxon>
        <taxon>Chordata</taxon>
        <taxon>Craniata</taxon>
        <taxon>Vertebrata</taxon>
        <taxon>Euteleostomi</taxon>
        <taxon>Archelosauria</taxon>
        <taxon>Archosauria</taxon>
        <taxon>Crocodylia</taxon>
        <taxon>Longirostres</taxon>
        <taxon>Crocodylidae</taxon>
        <taxon>Crocodylus</taxon>
    </lineage>
</organism>
<feature type="chain" id="PRO_5029601747" evidence="1">
    <location>
        <begin position="19"/>
        <end position="60"/>
    </location>
</feature>
<evidence type="ECO:0000256" key="1">
    <source>
        <dbReference type="SAM" id="SignalP"/>
    </source>
</evidence>
<proteinExistence type="predicted"/>
<protein>
    <submittedName>
        <fullName evidence="2">Uncharacterized protein</fullName>
    </submittedName>
</protein>
<feature type="signal peptide" evidence="1">
    <location>
        <begin position="1"/>
        <end position="18"/>
    </location>
</feature>
<dbReference type="AlphaFoldDB" id="A0A7M4E0U4"/>